<proteinExistence type="predicted"/>
<protein>
    <submittedName>
        <fullName evidence="5">Histidine triad protein</fullName>
    </submittedName>
</protein>
<dbReference type="EMBL" id="LCOY01000020">
    <property type="protein sequence ID" value="KKU87705.1"/>
    <property type="molecule type" value="Genomic_DNA"/>
</dbReference>
<evidence type="ECO:0000256" key="3">
    <source>
        <dbReference type="PROSITE-ProRule" id="PRU00464"/>
    </source>
</evidence>
<dbReference type="InterPro" id="IPR011146">
    <property type="entry name" value="HIT-like"/>
</dbReference>
<accession>A0A0G1WZT3</accession>
<organism evidence="5 6">
    <name type="scientific">Candidatus Gottesmanbacteria bacterium GW2011_GWA2_47_9</name>
    <dbReference type="NCBI Taxonomy" id="1618445"/>
    <lineage>
        <taxon>Bacteria</taxon>
        <taxon>Candidatus Gottesmaniibacteriota</taxon>
    </lineage>
</organism>
<feature type="domain" description="HIT" evidence="4">
    <location>
        <begin position="5"/>
        <end position="106"/>
    </location>
</feature>
<name>A0A0G1WZT3_9BACT</name>
<evidence type="ECO:0000256" key="2">
    <source>
        <dbReference type="PIRSR" id="PIRSR601310-3"/>
    </source>
</evidence>
<comment type="caution">
    <text evidence="5">The sequence shown here is derived from an EMBL/GenBank/DDBJ whole genome shotgun (WGS) entry which is preliminary data.</text>
</comment>
<evidence type="ECO:0000259" key="4">
    <source>
        <dbReference type="PROSITE" id="PS51084"/>
    </source>
</evidence>
<dbReference type="InterPro" id="IPR036265">
    <property type="entry name" value="HIT-like_sf"/>
</dbReference>
<evidence type="ECO:0000313" key="6">
    <source>
        <dbReference type="Proteomes" id="UP000034739"/>
    </source>
</evidence>
<dbReference type="AlphaFoldDB" id="A0A0G1WZT3"/>
<feature type="short sequence motif" description="Histidine triad motif" evidence="2 3">
    <location>
        <begin position="91"/>
        <end position="95"/>
    </location>
</feature>
<dbReference type="InterPro" id="IPR001310">
    <property type="entry name" value="Histidine_triad_HIT"/>
</dbReference>
<feature type="active site" description="Tele-AMP-histidine intermediate" evidence="1">
    <location>
        <position position="93"/>
    </location>
</feature>
<evidence type="ECO:0000256" key="1">
    <source>
        <dbReference type="PIRSR" id="PIRSR601310-1"/>
    </source>
</evidence>
<dbReference type="Proteomes" id="UP000034739">
    <property type="component" value="Unassembled WGS sequence"/>
</dbReference>
<evidence type="ECO:0000313" key="5">
    <source>
        <dbReference type="EMBL" id="KKU87705.1"/>
    </source>
</evidence>
<dbReference type="PRINTS" id="PR00332">
    <property type="entry name" value="HISTRIAD"/>
</dbReference>
<dbReference type="PROSITE" id="PS51084">
    <property type="entry name" value="HIT_2"/>
    <property type="match status" value="1"/>
</dbReference>
<reference evidence="5 6" key="1">
    <citation type="journal article" date="2015" name="Nature">
        <title>rRNA introns, odd ribosomes, and small enigmatic genomes across a large radiation of phyla.</title>
        <authorList>
            <person name="Brown C.T."/>
            <person name="Hug L.A."/>
            <person name="Thomas B.C."/>
            <person name="Sharon I."/>
            <person name="Castelle C.J."/>
            <person name="Singh A."/>
            <person name="Wilkins M.J."/>
            <person name="Williams K.H."/>
            <person name="Banfield J.F."/>
        </authorList>
    </citation>
    <scope>NUCLEOTIDE SEQUENCE [LARGE SCALE GENOMIC DNA]</scope>
</reference>
<dbReference type="Pfam" id="PF01230">
    <property type="entry name" value="HIT"/>
    <property type="match status" value="1"/>
</dbReference>
<dbReference type="GO" id="GO:0003824">
    <property type="term" value="F:catalytic activity"/>
    <property type="evidence" value="ECO:0007669"/>
    <property type="project" value="InterPro"/>
</dbReference>
<dbReference type="SUPFAM" id="SSF54197">
    <property type="entry name" value="HIT-like"/>
    <property type="match status" value="1"/>
</dbReference>
<dbReference type="Gene3D" id="3.30.428.10">
    <property type="entry name" value="HIT-like"/>
    <property type="match status" value="1"/>
</dbReference>
<sequence>MDDCIFCSVISGELPSTPMYQDDDVMVIPDIHPQAPVHLLVIPKKHVTEFTDADDALLGVMMRTVKKMIQEQNIGSYRLVSNGKGAAVIDHLHIHILGNVDKYRKL</sequence>
<gene>
    <name evidence="5" type="ORF">UY16_C0020G0016</name>
</gene>
<dbReference type="PANTHER" id="PTHR23089">
    <property type="entry name" value="HISTIDINE TRIAD HIT PROTEIN"/>
    <property type="match status" value="1"/>
</dbReference>